<dbReference type="GO" id="GO:0003677">
    <property type="term" value="F:DNA binding"/>
    <property type="evidence" value="ECO:0007669"/>
    <property type="project" value="InterPro"/>
</dbReference>
<gene>
    <name evidence="3" type="ORF">BKA03_000529</name>
</gene>
<sequence>MVSQEDHRSGHVVVGVDTHKDIHVAAVMDPLVGIVGTLTIPTNTRGFAALETWAAAHGKIIAFGIEGTGSYGATLTSFLRRAGYKVVEAGRPDRRLRRMNGKSDTLDAENAARSVLAGLATATPKTADGQVEMIRLLKVAHDTAVTARTAAMITLKNVLVHAPDELRATTRRMTAATLARHLAALRPRGLDSVEDAQRHTLRSLARRWLALDTEAKDLNQQIGALVRSRAPQLLDRFGIGIDTAAEILIVAGDNPERIHSEAAFANRAGISPVPTGSGMTSGRHRINHGGHRQLNAAIYRTVIVRMRFHEPTLAYVQRRTAEGLSKREIIRCLKRYVIREVYHDIKHRPEAPEFAS</sequence>
<dbReference type="RefSeq" id="WP_062076307.1">
    <property type="nucleotide sequence ID" value="NZ_BBRC01000030.1"/>
</dbReference>
<dbReference type="NCBIfam" id="NF033542">
    <property type="entry name" value="transpos_IS110"/>
    <property type="match status" value="1"/>
</dbReference>
<feature type="domain" description="Transposase IS116/IS110/IS902 C-terminal" evidence="2">
    <location>
        <begin position="236"/>
        <end position="316"/>
    </location>
</feature>
<keyword evidence="4" id="KW-1185">Reference proteome</keyword>
<dbReference type="Proteomes" id="UP000547973">
    <property type="component" value="Unassembled WGS sequence"/>
</dbReference>
<evidence type="ECO:0000313" key="3">
    <source>
        <dbReference type="EMBL" id="NYI40410.1"/>
    </source>
</evidence>
<dbReference type="AlphaFoldDB" id="A0A7Z0CJ62"/>
<dbReference type="PANTHER" id="PTHR33055">
    <property type="entry name" value="TRANSPOSASE FOR INSERTION SEQUENCE ELEMENT IS1111A"/>
    <property type="match status" value="1"/>
</dbReference>
<accession>A0A7Z0CJ62</accession>
<dbReference type="Pfam" id="PF02371">
    <property type="entry name" value="Transposase_20"/>
    <property type="match status" value="1"/>
</dbReference>
<dbReference type="EMBL" id="JACBZO010000001">
    <property type="protein sequence ID" value="NYI40410.1"/>
    <property type="molecule type" value="Genomic_DNA"/>
</dbReference>
<dbReference type="InterPro" id="IPR047650">
    <property type="entry name" value="Transpos_IS110"/>
</dbReference>
<dbReference type="InterPro" id="IPR002525">
    <property type="entry name" value="Transp_IS110-like_N"/>
</dbReference>
<proteinExistence type="predicted"/>
<dbReference type="PANTHER" id="PTHR33055:SF16">
    <property type="entry name" value="TRANSPOSASE FOR INSERTION SEQUENCE ELEMENT IS1547"/>
    <property type="match status" value="1"/>
</dbReference>
<evidence type="ECO:0000313" key="4">
    <source>
        <dbReference type="Proteomes" id="UP000547973"/>
    </source>
</evidence>
<reference evidence="3 4" key="1">
    <citation type="submission" date="2020-07" db="EMBL/GenBank/DDBJ databases">
        <title>Sequencing the genomes of 1000 actinobacteria strains.</title>
        <authorList>
            <person name="Klenk H.-P."/>
        </authorList>
    </citation>
    <scope>NUCLEOTIDE SEQUENCE [LARGE SCALE GENOMIC DNA]</scope>
    <source>
        <strain evidence="3 4">DSM 19970</strain>
    </source>
</reference>
<feature type="domain" description="Transposase IS110-like N-terminal" evidence="1">
    <location>
        <begin position="14"/>
        <end position="160"/>
    </location>
</feature>
<evidence type="ECO:0000259" key="1">
    <source>
        <dbReference type="Pfam" id="PF01548"/>
    </source>
</evidence>
<evidence type="ECO:0000259" key="2">
    <source>
        <dbReference type="Pfam" id="PF02371"/>
    </source>
</evidence>
<organism evidence="3 4">
    <name type="scientific">Demequina lutea</name>
    <dbReference type="NCBI Taxonomy" id="431489"/>
    <lineage>
        <taxon>Bacteria</taxon>
        <taxon>Bacillati</taxon>
        <taxon>Actinomycetota</taxon>
        <taxon>Actinomycetes</taxon>
        <taxon>Micrococcales</taxon>
        <taxon>Demequinaceae</taxon>
        <taxon>Demequina</taxon>
    </lineage>
</organism>
<dbReference type="Pfam" id="PF01548">
    <property type="entry name" value="DEDD_Tnp_IS110"/>
    <property type="match status" value="1"/>
</dbReference>
<protein>
    <submittedName>
        <fullName evidence="3">Transposase</fullName>
    </submittedName>
</protein>
<name>A0A7Z0CJ62_9MICO</name>
<dbReference type="GO" id="GO:0006313">
    <property type="term" value="P:DNA transposition"/>
    <property type="evidence" value="ECO:0007669"/>
    <property type="project" value="InterPro"/>
</dbReference>
<dbReference type="GO" id="GO:0004803">
    <property type="term" value="F:transposase activity"/>
    <property type="evidence" value="ECO:0007669"/>
    <property type="project" value="InterPro"/>
</dbReference>
<comment type="caution">
    <text evidence="3">The sequence shown here is derived from an EMBL/GenBank/DDBJ whole genome shotgun (WGS) entry which is preliminary data.</text>
</comment>
<dbReference type="InterPro" id="IPR003346">
    <property type="entry name" value="Transposase_20"/>
</dbReference>